<accession>A0A8C9F8L0</accession>
<keyword evidence="2" id="KW-1185">Reference proteome</keyword>
<name>A0A8C9F8L0_PAVCR</name>
<dbReference type="Proteomes" id="UP000694428">
    <property type="component" value="Unplaced"/>
</dbReference>
<organism evidence="1 2">
    <name type="scientific">Pavo cristatus</name>
    <name type="common">Indian peafowl</name>
    <name type="synonym">Blue peafowl</name>
    <dbReference type="NCBI Taxonomy" id="9049"/>
    <lineage>
        <taxon>Eukaryota</taxon>
        <taxon>Metazoa</taxon>
        <taxon>Chordata</taxon>
        <taxon>Craniata</taxon>
        <taxon>Vertebrata</taxon>
        <taxon>Euteleostomi</taxon>
        <taxon>Archelosauria</taxon>
        <taxon>Archosauria</taxon>
        <taxon>Dinosauria</taxon>
        <taxon>Saurischia</taxon>
        <taxon>Theropoda</taxon>
        <taxon>Coelurosauria</taxon>
        <taxon>Aves</taxon>
        <taxon>Neognathae</taxon>
        <taxon>Galloanserae</taxon>
        <taxon>Galliformes</taxon>
        <taxon>Phasianidae</taxon>
        <taxon>Phasianinae</taxon>
        <taxon>Pavo</taxon>
    </lineage>
</organism>
<dbReference type="AlphaFoldDB" id="A0A8C9F8L0"/>
<dbReference type="Ensembl" id="ENSPSTT00000012842.1">
    <property type="protein sequence ID" value="ENSPSTP00000012247.1"/>
    <property type="gene ID" value="ENSPSTG00000008626.1"/>
</dbReference>
<reference evidence="1" key="2">
    <citation type="submission" date="2025-09" db="UniProtKB">
        <authorList>
            <consortium name="Ensembl"/>
        </authorList>
    </citation>
    <scope>IDENTIFICATION</scope>
</reference>
<evidence type="ECO:0000313" key="1">
    <source>
        <dbReference type="Ensembl" id="ENSPSTP00000012247.1"/>
    </source>
</evidence>
<evidence type="ECO:0000313" key="2">
    <source>
        <dbReference type="Proteomes" id="UP000694428"/>
    </source>
</evidence>
<reference evidence="1" key="1">
    <citation type="submission" date="2025-08" db="UniProtKB">
        <authorList>
            <consortium name="Ensembl"/>
        </authorList>
    </citation>
    <scope>IDENTIFICATION</scope>
</reference>
<sequence>FSWPRSLCPIFYSKLGALERILAQVELEGQNQTFGKAALRATVLSISPTQAPRHLAFASPKEVGLSQGAPGGHQQPSHVPGNAHTVRHDGCPCTHPCFRGVRCSKDELQHKEEAQGLLSGTSPFLWFYHLLLLQDENSSHILGDKVVGISLVDTVVANLSEPVVLTFFHNRLVCLLQPSHLLPHVAPTKPSPQAVSLEPCTAPEHLWFCHFRGM</sequence>
<proteinExistence type="predicted"/>
<protein>
    <submittedName>
        <fullName evidence="1">Uncharacterized protein</fullName>
    </submittedName>
</protein>